<dbReference type="KEGG" id="aplc:110986518"/>
<evidence type="ECO:0000256" key="6">
    <source>
        <dbReference type="SAM" id="MobiDB-lite"/>
    </source>
</evidence>
<dbReference type="Gene3D" id="2.60.40.10">
    <property type="entry name" value="Immunoglobulins"/>
    <property type="match status" value="4"/>
</dbReference>
<evidence type="ECO:0000256" key="4">
    <source>
        <dbReference type="ARBA" id="ARBA00023180"/>
    </source>
</evidence>
<dbReference type="OrthoDB" id="10006996at2759"/>
<evidence type="ECO:0000259" key="8">
    <source>
        <dbReference type="PROSITE" id="PS50835"/>
    </source>
</evidence>
<evidence type="ECO:0000256" key="7">
    <source>
        <dbReference type="SAM" id="Phobius"/>
    </source>
</evidence>
<dbReference type="InterPro" id="IPR013162">
    <property type="entry name" value="CD80_C2-set"/>
</dbReference>
<proteinExistence type="predicted"/>
<keyword evidence="2 7" id="KW-0472">Membrane</keyword>
<keyword evidence="9" id="KW-1185">Reference proteome</keyword>
<keyword evidence="3" id="KW-1015">Disulfide bond</keyword>
<feature type="region of interest" description="Disordered" evidence="6">
    <location>
        <begin position="459"/>
        <end position="505"/>
    </location>
</feature>
<evidence type="ECO:0000313" key="10">
    <source>
        <dbReference type="RefSeq" id="XP_022104126.1"/>
    </source>
</evidence>
<accession>A0A8B7ZLC3</accession>
<dbReference type="InterPro" id="IPR051275">
    <property type="entry name" value="Cell_adhesion_signaling"/>
</dbReference>
<keyword evidence="7" id="KW-0812">Transmembrane</keyword>
<dbReference type="RefSeq" id="XP_022104126.1">
    <property type="nucleotide sequence ID" value="XM_022248434.1"/>
</dbReference>
<dbReference type="GeneID" id="110986518"/>
<keyword evidence="7" id="KW-1133">Transmembrane helix</keyword>
<dbReference type="InterPro" id="IPR013783">
    <property type="entry name" value="Ig-like_fold"/>
</dbReference>
<evidence type="ECO:0000313" key="9">
    <source>
        <dbReference type="Proteomes" id="UP000694845"/>
    </source>
</evidence>
<dbReference type="SUPFAM" id="SSF48726">
    <property type="entry name" value="Immunoglobulin"/>
    <property type="match status" value="4"/>
</dbReference>
<keyword evidence="4" id="KW-0325">Glycoprotein</keyword>
<evidence type="ECO:0000256" key="3">
    <source>
        <dbReference type="ARBA" id="ARBA00023157"/>
    </source>
</evidence>
<name>A0A8B7ZLC3_ACAPL</name>
<sequence>MVRDINPRALFTWTLGDQELPSSNVSDITGTNGLLTSTSLVTMSPLWANHEEWLRCRATNREDHAGSDIAVTLDVKVLPTVISIYKNTTNATYTSEKSLLIEGVESTFTCEVPNVRPAASITWTLGSLTIESTGNKDLLGINGLTTSTSYVKLLPSWGYHGEVLKCSASNVDGFREVNASVTLDVNVPPQKSSISLLDSEGFKLRDSVDVDEGITYAFTCVVQVTRPAATIEWFLDGVLQDTVSPTDGQVDELVNTTGNWSLTPAKENHGQEVRCTASTPESEEPFPGRTVSLNVLVLPKRVFLFDASGTLSSANTAYLIAGVDHWFACIVQDINPGAWFIWTLGDQELNSNKVHEVVDTNGLINSTGVLTILPTVVKHREVLRCRAINREGHMGSSASVVLDVKARQKSENTLSADVQSIKSGLIVGIVIVGVATVVSIVIIARCIYIRNSAANLTQGRKDATPEVSVEDEEEKDIPTEGSGKAEIPMQVMTSDEGIEPSGWIE</sequence>
<gene>
    <name evidence="10" type="primary">LOC110986518</name>
</gene>
<dbReference type="PROSITE" id="PS50835">
    <property type="entry name" value="IG_LIKE"/>
    <property type="match status" value="2"/>
</dbReference>
<dbReference type="GO" id="GO:0016020">
    <property type="term" value="C:membrane"/>
    <property type="evidence" value="ECO:0007669"/>
    <property type="project" value="UniProtKB-SubCell"/>
</dbReference>
<feature type="transmembrane region" description="Helical" evidence="7">
    <location>
        <begin position="425"/>
        <end position="448"/>
    </location>
</feature>
<organism evidence="9 10">
    <name type="scientific">Acanthaster planci</name>
    <name type="common">Crown-of-thorns starfish</name>
    <dbReference type="NCBI Taxonomy" id="133434"/>
    <lineage>
        <taxon>Eukaryota</taxon>
        <taxon>Metazoa</taxon>
        <taxon>Echinodermata</taxon>
        <taxon>Eleutherozoa</taxon>
        <taxon>Asterozoa</taxon>
        <taxon>Asteroidea</taxon>
        <taxon>Valvatacea</taxon>
        <taxon>Valvatida</taxon>
        <taxon>Acanthasteridae</taxon>
        <taxon>Acanthaster</taxon>
    </lineage>
</organism>
<evidence type="ECO:0000256" key="1">
    <source>
        <dbReference type="ARBA" id="ARBA00004479"/>
    </source>
</evidence>
<comment type="subcellular location">
    <subcellularLocation>
        <location evidence="1">Membrane</location>
        <topology evidence="1">Single-pass type I membrane protein</topology>
    </subcellularLocation>
</comment>
<dbReference type="AlphaFoldDB" id="A0A8B7ZLC3"/>
<evidence type="ECO:0000256" key="5">
    <source>
        <dbReference type="ARBA" id="ARBA00023319"/>
    </source>
</evidence>
<keyword evidence="5" id="KW-0393">Immunoglobulin domain</keyword>
<protein>
    <submittedName>
        <fullName evidence="10">Uncharacterized protein LOC110986518 isoform X1</fullName>
    </submittedName>
</protein>
<dbReference type="InterPro" id="IPR036179">
    <property type="entry name" value="Ig-like_dom_sf"/>
</dbReference>
<feature type="domain" description="Ig-like" evidence="8">
    <location>
        <begin position="189"/>
        <end position="292"/>
    </location>
</feature>
<dbReference type="Pfam" id="PF08205">
    <property type="entry name" value="C2-set_2"/>
    <property type="match status" value="2"/>
</dbReference>
<dbReference type="InterPro" id="IPR007110">
    <property type="entry name" value="Ig-like_dom"/>
</dbReference>
<dbReference type="Proteomes" id="UP000694845">
    <property type="component" value="Unplaced"/>
</dbReference>
<dbReference type="PANTHER" id="PTHR11640">
    <property type="entry name" value="NEPHRIN"/>
    <property type="match status" value="1"/>
</dbReference>
<reference evidence="10" key="1">
    <citation type="submission" date="2025-08" db="UniProtKB">
        <authorList>
            <consortium name="RefSeq"/>
        </authorList>
    </citation>
    <scope>IDENTIFICATION</scope>
</reference>
<feature type="domain" description="Ig-like" evidence="8">
    <location>
        <begin position="79"/>
        <end position="182"/>
    </location>
</feature>
<evidence type="ECO:0000256" key="2">
    <source>
        <dbReference type="ARBA" id="ARBA00023136"/>
    </source>
</evidence>